<protein>
    <recommendedName>
        <fullName evidence="4">Proline rich 22</fullName>
    </recommendedName>
</protein>
<proteinExistence type="predicted"/>
<accession>A0A663DN16</accession>
<dbReference type="Proteomes" id="UP000472275">
    <property type="component" value="Unassembled WGS sequence"/>
</dbReference>
<feature type="region of interest" description="Disordered" evidence="1">
    <location>
        <begin position="188"/>
        <end position="214"/>
    </location>
</feature>
<sequence length="327" mass="33836">AAWSPLGSSPPGPARLPLTHTGLQRAPCGCLFDPRVFRIQWTTTDLPPPATATLGQGAASLPAAALWGPGGCGAPLAWAAPGTPQGQPQYLAPYENKRSGVAPAPLELPVSIPSYEDIEGPLAKTNTCGMATPAGAPPGSDVPPGPCADPHNQALGEPVGELSQAAPEKVALQEALVLLDCSLDGVGVSQDAPSRSSMPEDAGGTGAATPDRDFSSLSLPEELLTPDYCIPELSDIMLSLKISNVIGMEPQEEPKHHGAPGTRTDLGGREGHGHTRQQGLQGLRLEHHQRPLQRGQGSVQSPSKPQDHHSLPRVPPTSAPESPALPH</sequence>
<dbReference type="Ensembl" id="ENSACCT00020001258.1">
    <property type="protein sequence ID" value="ENSACCP00020001215.1"/>
    <property type="gene ID" value="ENSACCG00020000864.1"/>
</dbReference>
<dbReference type="Ensembl" id="ENSACCT00020001313.1">
    <property type="protein sequence ID" value="ENSACCP00020001270.1"/>
    <property type="gene ID" value="ENSACCG00020000908.1"/>
</dbReference>
<organism evidence="2 3">
    <name type="scientific">Aquila chrysaetos chrysaetos</name>
    <dbReference type="NCBI Taxonomy" id="223781"/>
    <lineage>
        <taxon>Eukaryota</taxon>
        <taxon>Metazoa</taxon>
        <taxon>Chordata</taxon>
        <taxon>Craniata</taxon>
        <taxon>Vertebrata</taxon>
        <taxon>Euteleostomi</taxon>
        <taxon>Archelosauria</taxon>
        <taxon>Archosauria</taxon>
        <taxon>Dinosauria</taxon>
        <taxon>Saurischia</taxon>
        <taxon>Theropoda</taxon>
        <taxon>Coelurosauria</taxon>
        <taxon>Aves</taxon>
        <taxon>Neognathae</taxon>
        <taxon>Neoaves</taxon>
        <taxon>Telluraves</taxon>
        <taxon>Accipitrimorphae</taxon>
        <taxon>Accipitriformes</taxon>
        <taxon>Accipitridae</taxon>
        <taxon>Accipitrinae</taxon>
        <taxon>Aquila</taxon>
    </lineage>
</organism>
<dbReference type="Proteomes" id="UP000472275">
    <property type="component" value="Chromosome 5"/>
</dbReference>
<evidence type="ECO:0000313" key="2">
    <source>
        <dbReference type="Ensembl" id="ENSACCP00020001270.1"/>
    </source>
</evidence>
<dbReference type="GeneTree" id="ENSGT00960000189545"/>
<feature type="region of interest" description="Disordered" evidence="1">
    <location>
        <begin position="249"/>
        <end position="327"/>
    </location>
</feature>
<dbReference type="InterPro" id="IPR031535">
    <property type="entry name" value="PRR22"/>
</dbReference>
<dbReference type="PANTHER" id="PTHR37871">
    <property type="entry name" value="PROLINE-RICH PROTEIN 22"/>
    <property type="match status" value="1"/>
</dbReference>
<name>A0A663DN16_AQUCH</name>
<feature type="compositionally biased region" description="Pro residues" evidence="1">
    <location>
        <begin position="313"/>
        <end position="327"/>
    </location>
</feature>
<feature type="compositionally biased region" description="Polar residues" evidence="1">
    <location>
        <begin position="295"/>
        <end position="304"/>
    </location>
</feature>
<evidence type="ECO:0000256" key="1">
    <source>
        <dbReference type="SAM" id="MobiDB-lite"/>
    </source>
</evidence>
<reference evidence="2" key="1">
    <citation type="submission" date="2025-05" db="UniProtKB">
        <authorList>
            <consortium name="Ensembl"/>
        </authorList>
    </citation>
    <scope>IDENTIFICATION</scope>
</reference>
<evidence type="ECO:0008006" key="4">
    <source>
        <dbReference type="Google" id="ProtNLM"/>
    </source>
</evidence>
<keyword evidence="3" id="KW-1185">Reference proteome</keyword>
<dbReference type="Ensembl" id="ENSACCT00020017286.1">
    <property type="protein sequence ID" value="ENSACCP00020016567.1"/>
    <property type="gene ID" value="ENSACCG00020011334.1"/>
</dbReference>
<dbReference type="PANTHER" id="PTHR37871:SF1">
    <property type="entry name" value="PROLINE-RICH PROTEIN 22"/>
    <property type="match status" value="1"/>
</dbReference>
<dbReference type="Ensembl" id="ENSACCT00020001295.1">
    <property type="protein sequence ID" value="ENSACCP00020001252.1"/>
    <property type="gene ID" value="ENSACCG00020000892.1"/>
</dbReference>
<dbReference type="Pfam" id="PF15776">
    <property type="entry name" value="PRR22"/>
    <property type="match status" value="2"/>
</dbReference>
<evidence type="ECO:0000313" key="3">
    <source>
        <dbReference type="Proteomes" id="UP000472275"/>
    </source>
</evidence>
<dbReference type="AlphaFoldDB" id="A0A663DN16"/>